<dbReference type="Proteomes" id="UP000326570">
    <property type="component" value="Unassembled WGS sequence"/>
</dbReference>
<evidence type="ECO:0000313" key="5">
    <source>
        <dbReference type="EMBL" id="KAA9345686.1"/>
    </source>
</evidence>
<gene>
    <name evidence="5" type="ORF">F0P94_00950</name>
</gene>
<dbReference type="SUPFAM" id="SSF51395">
    <property type="entry name" value="FMN-linked oxidoreductases"/>
    <property type="match status" value="1"/>
</dbReference>
<evidence type="ECO:0000259" key="4">
    <source>
        <dbReference type="Pfam" id="PF01645"/>
    </source>
</evidence>
<organism evidence="5 6">
    <name type="scientific">Adhaeribacter soli</name>
    <dbReference type="NCBI Taxonomy" id="2607655"/>
    <lineage>
        <taxon>Bacteria</taxon>
        <taxon>Pseudomonadati</taxon>
        <taxon>Bacteroidota</taxon>
        <taxon>Cytophagia</taxon>
        <taxon>Cytophagales</taxon>
        <taxon>Hymenobacteraceae</taxon>
        <taxon>Adhaeribacter</taxon>
    </lineage>
</organism>
<name>A0A5N1J454_9BACT</name>
<dbReference type="GO" id="GO:0015930">
    <property type="term" value="F:glutamate synthase activity"/>
    <property type="evidence" value="ECO:0007669"/>
    <property type="project" value="InterPro"/>
</dbReference>
<dbReference type="PANTHER" id="PTHR43819">
    <property type="entry name" value="ARCHAEAL-TYPE GLUTAMATE SYNTHASE [NADPH]"/>
    <property type="match status" value="1"/>
</dbReference>
<evidence type="ECO:0000313" key="6">
    <source>
        <dbReference type="Proteomes" id="UP000326570"/>
    </source>
</evidence>
<evidence type="ECO:0000256" key="2">
    <source>
        <dbReference type="PIRNR" id="PIRNR006429"/>
    </source>
</evidence>
<comment type="similarity">
    <text evidence="1 2">Belongs to the glutamate synthase family.</text>
</comment>
<dbReference type="Gene3D" id="3.20.20.70">
    <property type="entry name" value="Aldolase class I"/>
    <property type="match status" value="1"/>
</dbReference>
<dbReference type="CDD" id="cd02808">
    <property type="entry name" value="GltS_FMN"/>
    <property type="match status" value="1"/>
</dbReference>
<feature type="chain" id="PRO_5024895809" evidence="3">
    <location>
        <begin position="21"/>
        <end position="522"/>
    </location>
</feature>
<dbReference type="Pfam" id="PF01645">
    <property type="entry name" value="Glu_synthase"/>
    <property type="match status" value="1"/>
</dbReference>
<dbReference type="AlphaFoldDB" id="A0A5N1J454"/>
<protein>
    <submittedName>
        <fullName evidence="5">FMN-binding glutamate synthase family protein</fullName>
    </submittedName>
</protein>
<reference evidence="5 6" key="1">
    <citation type="submission" date="2019-09" db="EMBL/GenBank/DDBJ databases">
        <title>Genome sequence of Adhaeribacter sp. M2.</title>
        <authorList>
            <person name="Srinivasan S."/>
        </authorList>
    </citation>
    <scope>NUCLEOTIDE SEQUENCE [LARGE SCALE GENOMIC DNA]</scope>
    <source>
        <strain evidence="5 6">M2</strain>
    </source>
</reference>
<dbReference type="InterPro" id="IPR002932">
    <property type="entry name" value="Glu_synthdom"/>
</dbReference>
<keyword evidence="3" id="KW-0732">Signal</keyword>
<dbReference type="EMBL" id="VTWT01000001">
    <property type="protein sequence ID" value="KAA9345686.1"/>
    <property type="molecule type" value="Genomic_DNA"/>
</dbReference>
<keyword evidence="6" id="KW-1185">Reference proteome</keyword>
<dbReference type="PIRSF" id="PIRSF500060">
    <property type="entry name" value="UCP500060"/>
    <property type="match status" value="1"/>
</dbReference>
<dbReference type="InterPro" id="IPR013785">
    <property type="entry name" value="Aldolase_TIM"/>
</dbReference>
<evidence type="ECO:0000256" key="1">
    <source>
        <dbReference type="ARBA" id="ARBA00009716"/>
    </source>
</evidence>
<dbReference type="GO" id="GO:0006537">
    <property type="term" value="P:glutamate biosynthetic process"/>
    <property type="evidence" value="ECO:0007669"/>
    <property type="project" value="InterPro"/>
</dbReference>
<dbReference type="PIRSF" id="PIRSF006429">
    <property type="entry name" value="GOGAT_lg_2"/>
    <property type="match status" value="1"/>
</dbReference>
<accession>A0A5N1J454</accession>
<dbReference type="InterPro" id="IPR027283">
    <property type="entry name" value="YerD"/>
</dbReference>
<comment type="caution">
    <text evidence="5">The sequence shown here is derived from an EMBL/GenBank/DDBJ whole genome shotgun (WGS) entry which is preliminary data.</text>
</comment>
<sequence length="522" mass="57682">MVMNMSIRRMLALAFTAAYAAVFAVSVSNPYAWWLLALLVPLNVVLAHNLLQRKHAILRNYPLLGYLRYFFESIRPEMRQYFFESDLDGKPFSRRQRSIVYQRAKNVKQTVPFGMQSNSQELGYEWIAHAMFPAHANLTDLRVNVGSSRCSQPYNASILNISAMSYGSLSKTAVMALNGGARLDNFAHNTGEGGISPFHLQEGGDLIWQIGTGYFGCRNKDGNFDEKLFQEQAAHPNIKMIELKLSQGAKPGHGGILPAAKNTPEIAAIRKVEPHTTVASPPSHSAFSDQFTLLLFIEKLRVLADGKPIGIKLCLGNKDEFERLCQEMKHNNLFPDFIAIDGAEGGTGAAPLEFTDSLGMPLNDALSFVHQRLQYYGLRKEIKLIAAGKIITGIDIIKTISLGADMCYSARGFMFSLGCIQALQCDSGKCPVGIATQEKSLYKGLDVSDKKVRVANFHRNTIKATIEVMEACGFASLEDISADKVFRRVEQGKNLSFGQIYFNQTGNHSGNSLTKGHNLIPN</sequence>
<feature type="domain" description="Glutamate synthase" evidence="4">
    <location>
        <begin position="159"/>
        <end position="474"/>
    </location>
</feature>
<dbReference type="InterPro" id="IPR024188">
    <property type="entry name" value="GltB"/>
</dbReference>
<proteinExistence type="inferred from homology"/>
<evidence type="ECO:0000256" key="3">
    <source>
        <dbReference type="SAM" id="SignalP"/>
    </source>
</evidence>
<feature type="signal peptide" evidence="3">
    <location>
        <begin position="1"/>
        <end position="20"/>
    </location>
</feature>
<dbReference type="PANTHER" id="PTHR43819:SF1">
    <property type="entry name" value="ARCHAEAL-TYPE GLUTAMATE SYNTHASE [NADPH]"/>
    <property type="match status" value="1"/>
</dbReference>